<dbReference type="InterPro" id="IPR027417">
    <property type="entry name" value="P-loop_NTPase"/>
</dbReference>
<evidence type="ECO:0000313" key="10">
    <source>
        <dbReference type="Proteomes" id="UP000287502"/>
    </source>
</evidence>
<dbReference type="InterPro" id="IPR024704">
    <property type="entry name" value="SMC"/>
</dbReference>
<keyword evidence="4 6" id="KW-0175">Coiled coil</keyword>
<comment type="similarity">
    <text evidence="6">Belongs to the SMC family.</text>
</comment>
<organism evidence="9 10">
    <name type="scientific">Geovibrio thiophilus</name>
    <dbReference type="NCBI Taxonomy" id="139438"/>
    <lineage>
        <taxon>Bacteria</taxon>
        <taxon>Pseudomonadati</taxon>
        <taxon>Deferribacterota</taxon>
        <taxon>Deferribacteres</taxon>
        <taxon>Deferribacterales</taxon>
        <taxon>Geovibrionaceae</taxon>
        <taxon>Geovibrio</taxon>
    </lineage>
</organism>
<protein>
    <recommendedName>
        <fullName evidence="6">Chromosome partition protein Smc</fullName>
    </recommendedName>
</protein>
<keyword evidence="2 6" id="KW-0547">Nucleotide-binding</keyword>
<dbReference type="OrthoDB" id="9808768at2"/>
<gene>
    <name evidence="6" type="primary">smc</name>
    <name evidence="9" type="ORF">EP073_12275</name>
</gene>
<feature type="region of interest" description="Disordered" evidence="7">
    <location>
        <begin position="705"/>
        <end position="726"/>
    </location>
</feature>
<evidence type="ECO:0000259" key="8">
    <source>
        <dbReference type="Pfam" id="PF02463"/>
    </source>
</evidence>
<dbReference type="Proteomes" id="UP000287502">
    <property type="component" value="Chromosome"/>
</dbReference>
<feature type="coiled-coil region" evidence="6">
    <location>
        <begin position="307"/>
        <end position="502"/>
    </location>
</feature>
<comment type="function">
    <text evidence="6">Required for chromosome condensation and partitioning.</text>
</comment>
<dbReference type="InterPro" id="IPR011890">
    <property type="entry name" value="SMC_prok"/>
</dbReference>
<dbReference type="GO" id="GO:0030261">
    <property type="term" value="P:chromosome condensation"/>
    <property type="evidence" value="ECO:0007669"/>
    <property type="project" value="InterPro"/>
</dbReference>
<reference evidence="9 10" key="1">
    <citation type="submission" date="2019-01" db="EMBL/GenBank/DDBJ databases">
        <title>Geovibrio thiophilus DSM 11263, complete genome.</title>
        <authorList>
            <person name="Spring S."/>
            <person name="Bunk B."/>
            <person name="Sproer C."/>
        </authorList>
    </citation>
    <scope>NUCLEOTIDE SEQUENCE [LARGE SCALE GENOMIC DNA]</scope>
    <source>
        <strain evidence="9 10">DSM 11263</strain>
    </source>
</reference>
<evidence type="ECO:0000256" key="4">
    <source>
        <dbReference type="ARBA" id="ARBA00023054"/>
    </source>
</evidence>
<keyword evidence="10" id="KW-1185">Reference proteome</keyword>
<dbReference type="SUPFAM" id="SSF52540">
    <property type="entry name" value="P-loop containing nucleoside triphosphate hydrolases"/>
    <property type="match status" value="1"/>
</dbReference>
<dbReference type="GO" id="GO:0005737">
    <property type="term" value="C:cytoplasm"/>
    <property type="evidence" value="ECO:0007669"/>
    <property type="project" value="UniProtKB-SubCell"/>
</dbReference>
<feature type="coiled-coil region" evidence="6">
    <location>
        <begin position="921"/>
        <end position="958"/>
    </location>
</feature>
<feature type="coiled-coil region" evidence="6">
    <location>
        <begin position="170"/>
        <end position="197"/>
    </location>
</feature>
<proteinExistence type="inferred from homology"/>
<dbReference type="HAMAP" id="MF_01894">
    <property type="entry name" value="Smc_prok"/>
    <property type="match status" value="1"/>
</dbReference>
<dbReference type="GO" id="GO:0007059">
    <property type="term" value="P:chromosome segregation"/>
    <property type="evidence" value="ECO:0007669"/>
    <property type="project" value="UniProtKB-UniRule"/>
</dbReference>
<dbReference type="KEGG" id="gtl:EP073_12275"/>
<comment type="subcellular location">
    <subcellularLocation>
        <location evidence="6">Cytoplasm</location>
    </subcellularLocation>
</comment>
<dbReference type="CDD" id="cd03278">
    <property type="entry name" value="ABC_SMC_barmotin"/>
    <property type="match status" value="1"/>
</dbReference>
<evidence type="ECO:0000256" key="7">
    <source>
        <dbReference type="SAM" id="MobiDB-lite"/>
    </source>
</evidence>
<feature type="coiled-coil region" evidence="6">
    <location>
        <begin position="800"/>
        <end position="865"/>
    </location>
</feature>
<dbReference type="InterPro" id="IPR003395">
    <property type="entry name" value="RecF/RecN/SMC_N"/>
</dbReference>
<accession>A0A3R5V2R7</accession>
<comment type="subunit">
    <text evidence="6">Homodimer.</text>
</comment>
<dbReference type="PANTHER" id="PTHR43977">
    <property type="entry name" value="STRUCTURAL MAINTENANCE OF CHROMOSOMES PROTEIN 3"/>
    <property type="match status" value="1"/>
</dbReference>
<dbReference type="GO" id="GO:0007062">
    <property type="term" value="P:sister chromatid cohesion"/>
    <property type="evidence" value="ECO:0007669"/>
    <property type="project" value="InterPro"/>
</dbReference>
<evidence type="ECO:0000256" key="1">
    <source>
        <dbReference type="ARBA" id="ARBA00022490"/>
    </source>
</evidence>
<dbReference type="Gene3D" id="1.10.287.1490">
    <property type="match status" value="1"/>
</dbReference>
<evidence type="ECO:0000313" key="9">
    <source>
        <dbReference type="EMBL" id="QAR34152.1"/>
    </source>
</evidence>
<dbReference type="Pfam" id="PF02463">
    <property type="entry name" value="SMC_N"/>
    <property type="match status" value="1"/>
</dbReference>
<dbReference type="GO" id="GO:0005524">
    <property type="term" value="F:ATP binding"/>
    <property type="evidence" value="ECO:0007669"/>
    <property type="project" value="UniProtKB-UniRule"/>
</dbReference>
<dbReference type="AlphaFoldDB" id="A0A3R5V2R7"/>
<comment type="domain">
    <text evidence="6">Contains large globular domains required for ATP hydrolysis at each terminus and a third globular domain forming a flexible hinge near the middle of the molecule. These domains are separated by coiled-coil structures.</text>
</comment>
<keyword evidence="3 6" id="KW-0067">ATP-binding</keyword>
<dbReference type="PIRSF" id="PIRSF005719">
    <property type="entry name" value="SMC"/>
    <property type="match status" value="1"/>
</dbReference>
<name>A0A3R5V2R7_9BACT</name>
<keyword evidence="1 6" id="KW-0963">Cytoplasm</keyword>
<feature type="domain" description="RecF/RecN/SMC N-terminal" evidence="8">
    <location>
        <begin position="4"/>
        <end position="1105"/>
    </location>
</feature>
<dbReference type="GO" id="GO:0016887">
    <property type="term" value="F:ATP hydrolysis activity"/>
    <property type="evidence" value="ECO:0007669"/>
    <property type="project" value="InterPro"/>
</dbReference>
<dbReference type="EMBL" id="CP035108">
    <property type="protein sequence ID" value="QAR34152.1"/>
    <property type="molecule type" value="Genomic_DNA"/>
</dbReference>
<sequence>MRFKSITLQGFKSFVDKTVVDFPDGITCVVGPNGSGKSNIMDAIRWVFGEQSPKELRGNDMEDVIFGGSSKRKASGFAEVSLTVSDLPESVTSKWGTLSEVTVTRKFYRAGDREYKINNRKCRLKDIREIFYDTGMGARSISIIEQGKVEKIIQATPEELRLFLEETAGVVRFKERKKEAERRLHQTRDNLGRVNDIISEIRSHIDTLTRQVETVKKFREFAGRKTELDKNIILYKYLKLREDSAALTEEINREKVGMAGIIAEFENLVKSETEKERNLNTLRGSFRETNEKMLFLGDAIANISGDVRLLESEIAGAESTKERLHREIEDYERKFRELTASRVRILSSKEETEKNRNKLKENLEELEEKIEEYTRMRDDLKYDIDGLEDEYLELTQKLTSINNSVFEKETTINRLEADRKRFTLEKDDLEAEIAKAAQRAEDAHREFEETRDALKLITDEIKSVRAELAEIKTLEADSKTEADSLRLEKNSLESRTAVLKEQIENAAVGDSGEYLKRFDSKLLIDLIDESAEPPMHAADILVFSAEQKSMVLATVREMTGSLRFTFSGSTDELINELGEQEKITENIIKTGSLYRKIGDDDKGVVILKLKTELKTAEDKLETVTSDFEDAEARYEGLAAKTAETAEILTEKENRKSTLETEAKNSSRMLDEAVAVKEKLSRRGEIIDKETEFVARELERMEKDLSSLREQREKTAEEQREKEDEKQLLDERLEDINTLYEDAKDELNALKIEERGFTEQLNALARELHFTDREIGETTQKTGDAKQRLSKLLTVDIINFRERLEAKKGEYASLMKQQQELRTSAISTDREVAEQEKELEGLKKEIEKANREVEKLRSVVTDSEIKRERVLAEMQSLSENFTEKFETDINEEKPDLSNFQPNKAKAELDAVTKLIDELGPLNMAAEQEYDEVCKRNEFLSQQRKDLEDAIASIHELISEIDDSTAALFRDTFEGVRDNFKKVFDILFGDGRAELRLSEPDNFLTSGVEIFVQPPGKKLVNMNLLSGGEKAMSACTLLFALFLYKPTPFCFLDEIDAPLDEANIDKFMKVVKTLSGDTQFVIITHSQKTMAEADSLYGVTMQEPGVSKMLSVRLSDLKL</sequence>
<dbReference type="GO" id="GO:0003677">
    <property type="term" value="F:DNA binding"/>
    <property type="evidence" value="ECO:0007669"/>
    <property type="project" value="UniProtKB-UniRule"/>
</dbReference>
<evidence type="ECO:0000256" key="2">
    <source>
        <dbReference type="ARBA" id="ARBA00022741"/>
    </source>
</evidence>
<dbReference type="RefSeq" id="WP_128467457.1">
    <property type="nucleotide sequence ID" value="NZ_CP035108.1"/>
</dbReference>
<dbReference type="Gene3D" id="3.40.50.300">
    <property type="entry name" value="P-loop containing nucleotide triphosphate hydrolases"/>
    <property type="match status" value="2"/>
</dbReference>
<feature type="binding site" evidence="6">
    <location>
        <begin position="32"/>
        <end position="39"/>
    </location>
    <ligand>
        <name>ATP</name>
        <dbReference type="ChEBI" id="CHEBI:30616"/>
    </ligand>
</feature>
<evidence type="ECO:0000256" key="6">
    <source>
        <dbReference type="HAMAP-Rule" id="MF_01894"/>
    </source>
</evidence>
<keyword evidence="5 6" id="KW-0238">DNA-binding</keyword>
<evidence type="ECO:0000256" key="3">
    <source>
        <dbReference type="ARBA" id="ARBA00022840"/>
    </source>
</evidence>
<evidence type="ECO:0000256" key="5">
    <source>
        <dbReference type="ARBA" id="ARBA00023125"/>
    </source>
</evidence>
<dbReference type="GO" id="GO:0006260">
    <property type="term" value="P:DNA replication"/>
    <property type="evidence" value="ECO:0007669"/>
    <property type="project" value="UniProtKB-UniRule"/>
</dbReference>